<feature type="compositionally biased region" description="Acidic residues" evidence="1">
    <location>
        <begin position="352"/>
        <end position="376"/>
    </location>
</feature>
<dbReference type="GeneID" id="17270802"/>
<evidence type="ECO:0000313" key="4">
    <source>
        <dbReference type="EnsemblProtists" id="EOD25256"/>
    </source>
</evidence>
<dbReference type="PROSITE" id="PS51294">
    <property type="entry name" value="HTH_MYB"/>
    <property type="match status" value="1"/>
</dbReference>
<dbReference type="SMART" id="SM00717">
    <property type="entry name" value="SANT"/>
    <property type="match status" value="1"/>
</dbReference>
<sequence>MHERLGSELLGRVAAASGGLVALRCTCKGANELLSDDAVAAAVLTVMPELSWLGGSGLRELWCRLSPVFDRRLLDLHNPIPGEFGLGPELRKDLFSYLSVAVRRSLLTYQLGVMRLQDIVSGMFREVALSKPESRRVANGFFSMFGVASEAVRAMCEGGTGEEALNELLAAWRTRHSPPSLSRVALTASPDLSTISFTSIRCGLTPGFACAVEHRELYSLLQIIDASARPDLRYEMDRAANITLAITFQDGTPLLAEHGLSLPDVDAIVAGVGIDGPDKNALRREAFDVVDRQVSKAGCVYGDLVEKMRETGDFARINKLNSYGEALGAEGGAGGAAAGGGVAELPSKAEADEGEASESEDHEDGGEDEGEEDEGGELLGRPSLRRSTPCEAHTRVQAQVRGILPAIKAGASAEVTVIYLDLHSERHVKKFSLSAADATPRGCDRPFQQLLRKLYMHTHRIVEPEKMKRRVAVRSWITAWGVTLNFIHAGRLICLDKFAAMAKRTDEEQAEVREAELARFEAGATDAWALGFGGRAGRAARLHAADTVERVGREAAAAAEGAARASGASEAAIKAAGEAAGHAARRFRTPAAAAAEGAAAAGGASAAAVKKAGAAACSAAWRGEEEAEVVAAGAAAVLTQSAAEAERDPRAVAAAAEAAEAAEAAARQRRETSSAAIAAAGVAARKASLSGKSKEDAVAAGAAAAERETAAEAAAEAAEAAAHQRRETSSAIAAAGMAARAASLSGKSKEDAVAAGAAAAERETAAEAAAEAAEAAAHQRRETSSAAIAAAGVAARKASLSGKSKEDAVAAGAAAAERETAAEAAAEAAEAAAHQRRETSSAIAAAGMAARAALRSGKSKEDAVAAGAAAAERETAAEAAAEAAAAAAATAARGAGVVAPAAVAAARKAACEVARAGEAGALAAGAAAAAEVIKAEAAAQLELTQAVSREGLKLYSRPQSVTGYKHVKWDTTRQGYQIGAPAKPSGYYPTAAAAALAYSRHLANARDVAAPGVRIVLRTETEDGETEETAGTVVARDLNFEVGLDARRDDSFLVRFDFPYNSAVYDAWVSTQAGDEWWLERDDEDTRAAAAARRVSRLGLSVPAASPAEPGAASSAAPAAGGTAAGGSGGSAARRVCTAVAWTLEEDAVIRRGVEKYGEQWMQIIRDGGLHQDRTGSAVRNRWGRLNKGLSIGVRPRPTAAPAARRGTGAGGAGKENLAVQQKVGQTAAPARRKRAAGGSGAGSGPAAKRLPAEVLYVYGRGVGQGAAGASLNVPGPPAPRYPLTAGLPVSLRFYAWDNLSPAQQAAMGNMQWWINLYARTRTWILAKDARGVEFCLGVPRGVVPNSITLGPPGNGHTNTLATSWTAGDSYRMLIQ</sequence>
<dbReference type="PROSITE" id="PS50090">
    <property type="entry name" value="MYB_LIKE"/>
    <property type="match status" value="1"/>
</dbReference>
<feature type="compositionally biased region" description="Low complexity" evidence="1">
    <location>
        <begin position="1103"/>
        <end position="1122"/>
    </location>
</feature>
<feature type="region of interest" description="Disordered" evidence="1">
    <location>
        <begin position="1190"/>
        <end position="1247"/>
    </location>
</feature>
<dbReference type="InterPro" id="IPR001005">
    <property type="entry name" value="SANT/Myb"/>
</dbReference>
<evidence type="ECO:0000259" key="2">
    <source>
        <dbReference type="PROSITE" id="PS50090"/>
    </source>
</evidence>
<dbReference type="InterPro" id="IPR009057">
    <property type="entry name" value="Homeodomain-like_sf"/>
</dbReference>
<evidence type="ECO:0000259" key="3">
    <source>
        <dbReference type="PROSITE" id="PS51294"/>
    </source>
</evidence>
<dbReference type="SUPFAM" id="SSF46689">
    <property type="entry name" value="Homeodomain-like"/>
    <property type="match status" value="1"/>
</dbReference>
<reference evidence="5" key="1">
    <citation type="journal article" date="2013" name="Nature">
        <title>Pan genome of the phytoplankton Emiliania underpins its global distribution.</title>
        <authorList>
            <person name="Read B.A."/>
            <person name="Kegel J."/>
            <person name="Klute M.J."/>
            <person name="Kuo A."/>
            <person name="Lefebvre S.C."/>
            <person name="Maumus F."/>
            <person name="Mayer C."/>
            <person name="Miller J."/>
            <person name="Monier A."/>
            <person name="Salamov A."/>
            <person name="Young J."/>
            <person name="Aguilar M."/>
            <person name="Claverie J.M."/>
            <person name="Frickenhaus S."/>
            <person name="Gonzalez K."/>
            <person name="Herman E.K."/>
            <person name="Lin Y.C."/>
            <person name="Napier J."/>
            <person name="Ogata H."/>
            <person name="Sarno A.F."/>
            <person name="Shmutz J."/>
            <person name="Schroeder D."/>
            <person name="de Vargas C."/>
            <person name="Verret F."/>
            <person name="von Dassow P."/>
            <person name="Valentin K."/>
            <person name="Van de Peer Y."/>
            <person name="Wheeler G."/>
            <person name="Dacks J.B."/>
            <person name="Delwiche C.F."/>
            <person name="Dyhrman S.T."/>
            <person name="Glockner G."/>
            <person name="John U."/>
            <person name="Richards T."/>
            <person name="Worden A.Z."/>
            <person name="Zhang X."/>
            <person name="Grigoriev I.V."/>
            <person name="Allen A.E."/>
            <person name="Bidle K."/>
            <person name="Borodovsky M."/>
            <person name="Bowler C."/>
            <person name="Brownlee C."/>
            <person name="Cock J.M."/>
            <person name="Elias M."/>
            <person name="Gladyshev V.N."/>
            <person name="Groth M."/>
            <person name="Guda C."/>
            <person name="Hadaegh A."/>
            <person name="Iglesias-Rodriguez M.D."/>
            <person name="Jenkins J."/>
            <person name="Jones B.M."/>
            <person name="Lawson T."/>
            <person name="Leese F."/>
            <person name="Lindquist E."/>
            <person name="Lobanov A."/>
            <person name="Lomsadze A."/>
            <person name="Malik S.B."/>
            <person name="Marsh M.E."/>
            <person name="Mackinder L."/>
            <person name="Mock T."/>
            <person name="Mueller-Roeber B."/>
            <person name="Pagarete A."/>
            <person name="Parker M."/>
            <person name="Probert I."/>
            <person name="Quesneville H."/>
            <person name="Raines C."/>
            <person name="Rensing S.A."/>
            <person name="Riano-Pachon D.M."/>
            <person name="Richier S."/>
            <person name="Rokitta S."/>
            <person name="Shiraiwa Y."/>
            <person name="Soanes D.M."/>
            <person name="van der Giezen M."/>
            <person name="Wahlund T.M."/>
            <person name="Williams B."/>
            <person name="Wilson W."/>
            <person name="Wolfe G."/>
            <person name="Wurch L.L."/>
        </authorList>
    </citation>
    <scope>NUCLEOTIDE SEQUENCE</scope>
</reference>
<dbReference type="InterPro" id="IPR017930">
    <property type="entry name" value="Myb_dom"/>
</dbReference>
<feature type="region of interest" description="Disordered" evidence="1">
    <location>
        <begin position="333"/>
        <end position="392"/>
    </location>
</feature>
<evidence type="ECO:0000256" key="1">
    <source>
        <dbReference type="SAM" id="MobiDB-lite"/>
    </source>
</evidence>
<name>A0A0D3JP21_EMIH1</name>
<dbReference type="Pfam" id="PF00249">
    <property type="entry name" value="Myb_DNA-binding"/>
    <property type="match status" value="1"/>
</dbReference>
<dbReference type="KEGG" id="ehx:EMIHUDRAFT_463505"/>
<dbReference type="EnsemblProtists" id="EOD25256">
    <property type="protein sequence ID" value="EOD25256"/>
    <property type="gene ID" value="EMIHUDRAFT_463505"/>
</dbReference>
<dbReference type="CDD" id="cd11660">
    <property type="entry name" value="SANT_TRF"/>
    <property type="match status" value="1"/>
</dbReference>
<feature type="domain" description="HTH myb-type" evidence="3">
    <location>
        <begin position="1141"/>
        <end position="1191"/>
    </location>
</feature>
<reference evidence="4" key="2">
    <citation type="submission" date="2024-10" db="UniProtKB">
        <authorList>
            <consortium name="EnsemblProtists"/>
        </authorList>
    </citation>
    <scope>IDENTIFICATION</scope>
</reference>
<protein>
    <recommendedName>
        <fullName evidence="6">Myb-like domain-containing protein</fullName>
    </recommendedName>
</protein>
<evidence type="ECO:0008006" key="6">
    <source>
        <dbReference type="Google" id="ProtNLM"/>
    </source>
</evidence>
<feature type="region of interest" description="Disordered" evidence="1">
    <location>
        <begin position="1103"/>
        <end position="1130"/>
    </location>
</feature>
<evidence type="ECO:0000313" key="5">
    <source>
        <dbReference type="Proteomes" id="UP000013827"/>
    </source>
</evidence>
<keyword evidence="5" id="KW-1185">Reference proteome</keyword>
<feature type="compositionally biased region" description="Low complexity" evidence="1">
    <location>
        <begin position="1195"/>
        <end position="1207"/>
    </location>
</feature>
<dbReference type="PaxDb" id="2903-EOD25256"/>
<organism evidence="4 5">
    <name type="scientific">Emiliania huxleyi (strain CCMP1516)</name>
    <dbReference type="NCBI Taxonomy" id="280463"/>
    <lineage>
        <taxon>Eukaryota</taxon>
        <taxon>Haptista</taxon>
        <taxon>Haptophyta</taxon>
        <taxon>Prymnesiophyceae</taxon>
        <taxon>Isochrysidales</taxon>
        <taxon>Noelaerhabdaceae</taxon>
        <taxon>Emiliania</taxon>
    </lineage>
</organism>
<proteinExistence type="predicted"/>
<dbReference type="Gene3D" id="1.10.10.60">
    <property type="entry name" value="Homeodomain-like"/>
    <property type="match status" value="1"/>
</dbReference>
<dbReference type="RefSeq" id="XP_005777685.1">
    <property type="nucleotide sequence ID" value="XM_005777628.1"/>
</dbReference>
<feature type="compositionally biased region" description="Gly residues" evidence="1">
    <location>
        <begin position="333"/>
        <end position="342"/>
    </location>
</feature>
<accession>A0A0D3JP21</accession>
<feature type="domain" description="Myb-like" evidence="2">
    <location>
        <begin position="1142"/>
        <end position="1187"/>
    </location>
</feature>
<dbReference type="Proteomes" id="UP000013827">
    <property type="component" value="Unassembled WGS sequence"/>
</dbReference>
<dbReference type="HOGENOM" id="CLU_255966_0_0_1"/>